<sequence length="217" mass="23220">MGHREQLMTGAKRCLQERGYARTTSRDIAAAANNAPVGTINYHYGSKEALLNAALLETLMEWGAAIMESPVGGEGGASEQSEQPDRPDRPGQSDGPEPLERMWARIIGSSATDRPMLVASTEAFTQAERAPEIREQIAAAYERARPEMAARLHGIDADDDPETARAVGSVHMALVAGLTQQWLIDPDHAPSASDVAAGLRVIARRLEEEAGPTPAAD</sequence>
<keyword evidence="6" id="KW-1185">Reference proteome</keyword>
<dbReference type="InterPro" id="IPR050109">
    <property type="entry name" value="HTH-type_TetR-like_transc_reg"/>
</dbReference>
<evidence type="ECO:0000259" key="3">
    <source>
        <dbReference type="Pfam" id="PF00440"/>
    </source>
</evidence>
<dbReference type="RefSeq" id="WP_397716494.1">
    <property type="nucleotide sequence ID" value="NZ_JBIRGN010000007.1"/>
</dbReference>
<evidence type="ECO:0000313" key="6">
    <source>
        <dbReference type="Proteomes" id="UP001610818"/>
    </source>
</evidence>
<keyword evidence="1" id="KW-0238">DNA-binding</keyword>
<evidence type="ECO:0000256" key="2">
    <source>
        <dbReference type="SAM" id="MobiDB-lite"/>
    </source>
</evidence>
<proteinExistence type="predicted"/>
<evidence type="ECO:0000313" key="5">
    <source>
        <dbReference type="EMBL" id="MFH8550164.1"/>
    </source>
</evidence>
<reference evidence="5 6" key="1">
    <citation type="submission" date="2024-10" db="EMBL/GenBank/DDBJ databases">
        <title>The Natural Products Discovery Center: Release of the First 8490 Sequenced Strains for Exploring Actinobacteria Biosynthetic Diversity.</title>
        <authorList>
            <person name="Kalkreuter E."/>
            <person name="Kautsar S.A."/>
            <person name="Yang D."/>
            <person name="Bader C.D."/>
            <person name="Teijaro C.N."/>
            <person name="Fluegel L."/>
            <person name="Davis C.M."/>
            <person name="Simpson J.R."/>
            <person name="Lauterbach L."/>
            <person name="Steele A.D."/>
            <person name="Gui C."/>
            <person name="Meng S."/>
            <person name="Li G."/>
            <person name="Viehrig K."/>
            <person name="Ye F."/>
            <person name="Su P."/>
            <person name="Kiefer A.F."/>
            <person name="Nichols A."/>
            <person name="Cepeda A.J."/>
            <person name="Yan W."/>
            <person name="Fan B."/>
            <person name="Jiang Y."/>
            <person name="Adhikari A."/>
            <person name="Zheng C.-J."/>
            <person name="Schuster L."/>
            <person name="Cowan T.M."/>
            <person name="Smanski M.J."/>
            <person name="Chevrette M.G."/>
            <person name="De Carvalho L.P.S."/>
            <person name="Shen B."/>
        </authorList>
    </citation>
    <scope>NUCLEOTIDE SEQUENCE [LARGE SCALE GENOMIC DNA]</scope>
    <source>
        <strain evidence="5 6">NPDC017990</strain>
    </source>
</reference>
<evidence type="ECO:0000259" key="4">
    <source>
        <dbReference type="Pfam" id="PF17940"/>
    </source>
</evidence>
<name>A0ABW7R1D1_9ACTN</name>
<feature type="region of interest" description="Disordered" evidence="2">
    <location>
        <begin position="70"/>
        <end position="98"/>
    </location>
</feature>
<dbReference type="SUPFAM" id="SSF48498">
    <property type="entry name" value="Tetracyclin repressor-like, C-terminal domain"/>
    <property type="match status" value="1"/>
</dbReference>
<dbReference type="InterPro" id="IPR036271">
    <property type="entry name" value="Tet_transcr_reg_TetR-rel_C_sf"/>
</dbReference>
<comment type="caution">
    <text evidence="5">The sequence shown here is derived from an EMBL/GenBank/DDBJ whole genome shotgun (WGS) entry which is preliminary data.</text>
</comment>
<dbReference type="Pfam" id="PF17940">
    <property type="entry name" value="TetR_C_31"/>
    <property type="match status" value="1"/>
</dbReference>
<dbReference type="PANTHER" id="PTHR30055:SF219">
    <property type="entry name" value="TRANSCRIPTIONAL REGULATORY PROTEIN"/>
    <property type="match status" value="1"/>
</dbReference>
<dbReference type="EMBL" id="JBIRGQ010000007">
    <property type="protein sequence ID" value="MFH8550164.1"/>
    <property type="molecule type" value="Genomic_DNA"/>
</dbReference>
<feature type="domain" description="HTH tetR-type" evidence="3">
    <location>
        <begin position="8"/>
        <end position="54"/>
    </location>
</feature>
<feature type="domain" description="Tetracyclin repressor-like C-terminal group 31" evidence="4">
    <location>
        <begin position="96"/>
        <end position="201"/>
    </location>
</feature>
<organism evidence="5 6">
    <name type="scientific">Streptomyces longisporoflavus</name>
    <dbReference type="NCBI Taxonomy" id="28044"/>
    <lineage>
        <taxon>Bacteria</taxon>
        <taxon>Bacillati</taxon>
        <taxon>Actinomycetota</taxon>
        <taxon>Actinomycetes</taxon>
        <taxon>Kitasatosporales</taxon>
        <taxon>Streptomycetaceae</taxon>
        <taxon>Streptomyces</taxon>
    </lineage>
</organism>
<dbReference type="Gene3D" id="1.10.357.10">
    <property type="entry name" value="Tetracycline Repressor, domain 2"/>
    <property type="match status" value="1"/>
</dbReference>
<dbReference type="InterPro" id="IPR001647">
    <property type="entry name" value="HTH_TetR"/>
</dbReference>
<gene>
    <name evidence="5" type="ORF">ACH4F9_34685</name>
</gene>
<dbReference type="InterPro" id="IPR009057">
    <property type="entry name" value="Homeodomain-like_sf"/>
</dbReference>
<dbReference type="PANTHER" id="PTHR30055">
    <property type="entry name" value="HTH-TYPE TRANSCRIPTIONAL REGULATOR RUTR"/>
    <property type="match status" value="1"/>
</dbReference>
<dbReference type="Pfam" id="PF00440">
    <property type="entry name" value="TetR_N"/>
    <property type="match status" value="1"/>
</dbReference>
<protein>
    <submittedName>
        <fullName evidence="5">TetR/AcrR family transcriptional regulator</fullName>
    </submittedName>
</protein>
<evidence type="ECO:0000256" key="1">
    <source>
        <dbReference type="ARBA" id="ARBA00023125"/>
    </source>
</evidence>
<accession>A0ABW7R1D1</accession>
<dbReference type="Proteomes" id="UP001610818">
    <property type="component" value="Unassembled WGS sequence"/>
</dbReference>
<dbReference type="InterPro" id="IPR041583">
    <property type="entry name" value="TetR_C_31"/>
</dbReference>
<dbReference type="SUPFAM" id="SSF46689">
    <property type="entry name" value="Homeodomain-like"/>
    <property type="match status" value="1"/>
</dbReference>